<evidence type="ECO:0000256" key="9">
    <source>
        <dbReference type="ARBA" id="ARBA00023134"/>
    </source>
</evidence>
<keyword evidence="16" id="KW-0969">Cilium</keyword>
<feature type="domain" description="SRP54-type proteins GTP-binding" evidence="15">
    <location>
        <begin position="279"/>
        <end position="471"/>
    </location>
</feature>
<evidence type="ECO:0000259" key="15">
    <source>
        <dbReference type="SMART" id="SM00962"/>
    </source>
</evidence>
<dbReference type="Gene3D" id="1.20.120.1380">
    <property type="entry name" value="Flagellar FlhF biosynthesis protein, N domain"/>
    <property type="match status" value="1"/>
</dbReference>
<dbReference type="InterPro" id="IPR020006">
    <property type="entry name" value="FlhF"/>
</dbReference>
<evidence type="ECO:0000313" key="16">
    <source>
        <dbReference type="EMBL" id="KYG67566.1"/>
    </source>
</evidence>
<dbReference type="CDD" id="cd17873">
    <property type="entry name" value="FlhF"/>
    <property type="match status" value="1"/>
</dbReference>
<reference evidence="16 17" key="1">
    <citation type="submission" date="2016-03" db="EMBL/GenBank/DDBJ databases">
        <authorList>
            <person name="Ploux O."/>
        </authorList>
    </citation>
    <scope>NUCLEOTIDE SEQUENCE [LARGE SCALE GENOMIC DNA]</scope>
    <source>
        <strain evidence="16 17">BER2</strain>
    </source>
</reference>
<dbReference type="PANTHER" id="PTHR43134:SF3">
    <property type="entry name" value="FLAGELLAR BIOSYNTHESIS PROTEIN FLHF"/>
    <property type="match status" value="1"/>
</dbReference>
<keyword evidence="16" id="KW-0966">Cell projection</keyword>
<dbReference type="GO" id="GO:0005525">
    <property type="term" value="F:GTP binding"/>
    <property type="evidence" value="ECO:0007669"/>
    <property type="project" value="UniProtKB-UniRule"/>
</dbReference>
<keyword evidence="8" id="KW-0653">Protein transport</keyword>
<dbReference type="InterPro" id="IPR027417">
    <property type="entry name" value="P-loop_NTPase"/>
</dbReference>
<keyword evidence="4" id="KW-0813">Transport</keyword>
<dbReference type="AlphaFoldDB" id="A0A150WT23"/>
<keyword evidence="10" id="KW-0472">Membrane</keyword>
<dbReference type="Proteomes" id="UP000075391">
    <property type="component" value="Unassembled WGS sequence"/>
</dbReference>
<dbReference type="InterPro" id="IPR047040">
    <property type="entry name" value="FlhF__GTPase_dom"/>
</dbReference>
<dbReference type="GO" id="GO:0015031">
    <property type="term" value="P:protein transport"/>
    <property type="evidence" value="ECO:0007669"/>
    <property type="project" value="UniProtKB-KW"/>
</dbReference>
<dbReference type="SUPFAM" id="SSF52540">
    <property type="entry name" value="P-loop containing nucleoside triphosphate hydrolases"/>
    <property type="match status" value="1"/>
</dbReference>
<dbReference type="GO" id="GO:0005047">
    <property type="term" value="F:signal recognition particle binding"/>
    <property type="evidence" value="ECO:0007669"/>
    <property type="project" value="TreeGrafter"/>
</dbReference>
<evidence type="ECO:0000256" key="11">
    <source>
        <dbReference type="ARBA" id="ARBA00023225"/>
    </source>
</evidence>
<dbReference type="GO" id="GO:0003924">
    <property type="term" value="F:GTPase activity"/>
    <property type="evidence" value="ECO:0007669"/>
    <property type="project" value="UniProtKB-UniRule"/>
</dbReference>
<dbReference type="PANTHER" id="PTHR43134">
    <property type="entry name" value="SIGNAL RECOGNITION PARTICLE RECEPTOR SUBUNIT ALPHA"/>
    <property type="match status" value="1"/>
</dbReference>
<evidence type="ECO:0000256" key="12">
    <source>
        <dbReference type="ARBA" id="ARBA00025337"/>
    </source>
</evidence>
<dbReference type="Pfam" id="PF00448">
    <property type="entry name" value="SRP54"/>
    <property type="match status" value="1"/>
</dbReference>
<evidence type="ECO:0000256" key="2">
    <source>
        <dbReference type="ARBA" id="ARBA00008531"/>
    </source>
</evidence>
<accession>A0A150WT23</accession>
<proteinExistence type="inferred from homology"/>
<evidence type="ECO:0000259" key="14">
    <source>
        <dbReference type="SMART" id="SM00382"/>
    </source>
</evidence>
<dbReference type="SMART" id="SM00382">
    <property type="entry name" value="AAA"/>
    <property type="match status" value="1"/>
</dbReference>
<organism evidence="16 17">
    <name type="scientific">Bdellovibrio bacteriovorus</name>
    <dbReference type="NCBI Taxonomy" id="959"/>
    <lineage>
        <taxon>Bacteria</taxon>
        <taxon>Pseudomonadati</taxon>
        <taxon>Bdellovibrionota</taxon>
        <taxon>Bdellovibrionia</taxon>
        <taxon>Bdellovibrionales</taxon>
        <taxon>Pseudobdellovibrionaceae</taxon>
        <taxon>Bdellovibrio</taxon>
    </lineage>
</organism>
<dbReference type="OrthoDB" id="5287967at2"/>
<evidence type="ECO:0000256" key="6">
    <source>
        <dbReference type="ARBA" id="ARBA00022741"/>
    </source>
</evidence>
<evidence type="ECO:0000256" key="3">
    <source>
        <dbReference type="ARBA" id="ARBA00014919"/>
    </source>
</evidence>
<name>A0A150WT23_BDEBC</name>
<keyword evidence="11" id="KW-1006">Bacterial flagellum protein export</keyword>
<evidence type="ECO:0000256" key="13">
    <source>
        <dbReference type="NCBIfam" id="TIGR03499"/>
    </source>
</evidence>
<keyword evidence="16" id="KW-0282">Flagellum</keyword>
<dbReference type="InterPro" id="IPR000897">
    <property type="entry name" value="SRP54_GTPase_dom"/>
</dbReference>
<dbReference type="InterPro" id="IPR003593">
    <property type="entry name" value="AAA+_ATPase"/>
</dbReference>
<gene>
    <name evidence="16" type="ORF">AZI85_17300</name>
</gene>
<dbReference type="GO" id="GO:0005886">
    <property type="term" value="C:plasma membrane"/>
    <property type="evidence" value="ECO:0007669"/>
    <property type="project" value="UniProtKB-SubCell"/>
</dbReference>
<evidence type="ECO:0000256" key="10">
    <source>
        <dbReference type="ARBA" id="ARBA00023136"/>
    </source>
</evidence>
<dbReference type="EMBL" id="LUKF01000009">
    <property type="protein sequence ID" value="KYG67566.1"/>
    <property type="molecule type" value="Genomic_DNA"/>
</dbReference>
<protein>
    <recommendedName>
        <fullName evidence="3 13">Flagellar biosynthesis protein FlhF</fullName>
    </recommendedName>
</protein>
<evidence type="ECO:0000313" key="17">
    <source>
        <dbReference type="Proteomes" id="UP000075391"/>
    </source>
</evidence>
<comment type="similarity">
    <text evidence="2">Belongs to the GTP-binding SRP family.</text>
</comment>
<dbReference type="GO" id="GO:0006614">
    <property type="term" value="P:SRP-dependent cotranslational protein targeting to membrane"/>
    <property type="evidence" value="ECO:0007669"/>
    <property type="project" value="UniProtKB-UniRule"/>
</dbReference>
<keyword evidence="9" id="KW-0342">GTP-binding</keyword>
<dbReference type="GO" id="GO:0044781">
    <property type="term" value="P:bacterial-type flagellum organization"/>
    <property type="evidence" value="ECO:0007669"/>
    <property type="project" value="UniProtKB-UniRule"/>
</dbReference>
<comment type="caution">
    <text evidence="16">The sequence shown here is derived from an EMBL/GenBank/DDBJ whole genome shotgun (WGS) entry which is preliminary data.</text>
</comment>
<evidence type="ECO:0000256" key="4">
    <source>
        <dbReference type="ARBA" id="ARBA00022448"/>
    </source>
</evidence>
<sequence>MQVKKFEARTMKEALEMVKTQLGPDAIILSARDNNKSFGLVGEGSVEITAAVSEETLQKKKFAESRLREQDREKFLKSPARQQKELIHKMVEKHVQKTQPAAPITQRRYIDIEDEAEQRQRMMAEERVRSAAQRALNAFQEQDEIFSTRGNATKKAPQQPAVPAPVARVVIPAQTESPEIAALKNEIASLKQVITQFQQMPQSFVGTHPGADYGINYDLSFVFEKLTSAGMAREIAAEILTTAQETLPALKLKNKALVEAWVARHVLDNTRTVSNPTAGKIHCFVGPAGAGKTSALIKMASQMVVREGKKIALFTTDTFKVGAADQMKIYAQILNVPFSVIRSQNDWTSLMRYLPNVDCVLVDYTGMSLKNPDEIQMLKSLLPPAALNPNIHLVLSTNVKDADATELGRRYSGMNYKDVIFTSLDESTQHGSIYNFMKRFDIPLHSFGIGPRVPEDFEFATKERLLDLIFKITKFKQQDSEAI</sequence>
<keyword evidence="7" id="KW-1005">Bacterial flagellum biogenesis</keyword>
<evidence type="ECO:0000256" key="5">
    <source>
        <dbReference type="ARBA" id="ARBA00022475"/>
    </source>
</evidence>
<dbReference type="RefSeq" id="WP_063243348.1">
    <property type="nucleotide sequence ID" value="NZ_LUKF01000009.1"/>
</dbReference>
<evidence type="ECO:0000256" key="1">
    <source>
        <dbReference type="ARBA" id="ARBA00004413"/>
    </source>
</evidence>
<dbReference type="SMART" id="SM00962">
    <property type="entry name" value="SRP54"/>
    <property type="match status" value="1"/>
</dbReference>
<comment type="function">
    <text evidence="12">Necessary for flagellar biosynthesis. May be involved in translocation of the flagellum.</text>
</comment>
<evidence type="ECO:0000256" key="8">
    <source>
        <dbReference type="ARBA" id="ARBA00022927"/>
    </source>
</evidence>
<comment type="subcellular location">
    <subcellularLocation>
        <location evidence="1">Cell membrane</location>
        <topology evidence="1">Peripheral membrane protein</topology>
        <orientation evidence="1">Cytoplasmic side</orientation>
    </subcellularLocation>
</comment>
<dbReference type="NCBIfam" id="TIGR03499">
    <property type="entry name" value="FlhF"/>
    <property type="match status" value="1"/>
</dbReference>
<keyword evidence="6" id="KW-0547">Nucleotide-binding</keyword>
<dbReference type="Gene3D" id="3.40.50.300">
    <property type="entry name" value="P-loop containing nucleotide triphosphate hydrolases"/>
    <property type="match status" value="1"/>
</dbReference>
<evidence type="ECO:0000256" key="7">
    <source>
        <dbReference type="ARBA" id="ARBA00022795"/>
    </source>
</evidence>
<feature type="domain" description="AAA+ ATPase" evidence="14">
    <location>
        <begin position="278"/>
        <end position="421"/>
    </location>
</feature>
<keyword evidence="5" id="KW-1003">Cell membrane</keyword>